<evidence type="ECO:0000313" key="1">
    <source>
        <dbReference type="EMBL" id="JAD72435.1"/>
    </source>
</evidence>
<organism evidence="1">
    <name type="scientific">Arundo donax</name>
    <name type="common">Giant reed</name>
    <name type="synonym">Donax arundinaceus</name>
    <dbReference type="NCBI Taxonomy" id="35708"/>
    <lineage>
        <taxon>Eukaryota</taxon>
        <taxon>Viridiplantae</taxon>
        <taxon>Streptophyta</taxon>
        <taxon>Embryophyta</taxon>
        <taxon>Tracheophyta</taxon>
        <taxon>Spermatophyta</taxon>
        <taxon>Magnoliopsida</taxon>
        <taxon>Liliopsida</taxon>
        <taxon>Poales</taxon>
        <taxon>Poaceae</taxon>
        <taxon>PACMAD clade</taxon>
        <taxon>Arundinoideae</taxon>
        <taxon>Arundineae</taxon>
        <taxon>Arundo</taxon>
    </lineage>
</organism>
<sequence>MVVEVLAPVVAIPKSCFVVNASNYGNYARYGGGGASLPVLEVEGGSDEVVREVVAICNILDP</sequence>
<reference evidence="1" key="1">
    <citation type="submission" date="2014-09" db="EMBL/GenBank/DDBJ databases">
        <authorList>
            <person name="Magalhaes I.L.F."/>
            <person name="Oliveira U."/>
            <person name="Santos F.R."/>
            <person name="Vidigal T.H.D.A."/>
            <person name="Brescovit A.D."/>
            <person name="Santos A.J."/>
        </authorList>
    </citation>
    <scope>NUCLEOTIDE SEQUENCE</scope>
    <source>
        <tissue evidence="1">Shoot tissue taken approximately 20 cm above the soil surface</tissue>
    </source>
</reference>
<dbReference type="AlphaFoldDB" id="A0A0A9CGB1"/>
<accession>A0A0A9CGB1</accession>
<dbReference type="EMBL" id="GBRH01225460">
    <property type="protein sequence ID" value="JAD72435.1"/>
    <property type="molecule type" value="Transcribed_RNA"/>
</dbReference>
<proteinExistence type="predicted"/>
<reference evidence="1" key="2">
    <citation type="journal article" date="2015" name="Data Brief">
        <title>Shoot transcriptome of the giant reed, Arundo donax.</title>
        <authorList>
            <person name="Barrero R.A."/>
            <person name="Guerrero F.D."/>
            <person name="Moolhuijzen P."/>
            <person name="Goolsby J.A."/>
            <person name="Tidwell J."/>
            <person name="Bellgard S.E."/>
            <person name="Bellgard M.I."/>
        </authorList>
    </citation>
    <scope>NUCLEOTIDE SEQUENCE</scope>
    <source>
        <tissue evidence="1">Shoot tissue taken approximately 20 cm above the soil surface</tissue>
    </source>
</reference>
<protein>
    <submittedName>
        <fullName evidence="1">Uncharacterized protein</fullName>
    </submittedName>
</protein>
<name>A0A0A9CGB1_ARUDO</name>